<keyword evidence="2" id="KW-0964">Secreted</keyword>
<evidence type="ECO:0000256" key="1">
    <source>
        <dbReference type="ARBA" id="ARBA00004613"/>
    </source>
</evidence>
<dbReference type="RefSeq" id="WP_186941878.1">
    <property type="nucleotide sequence ID" value="NZ_JACOGA010000008.1"/>
</dbReference>
<comment type="subcellular location">
    <subcellularLocation>
        <location evidence="1">Secreted</location>
    </subcellularLocation>
</comment>
<proteinExistence type="predicted"/>
<gene>
    <name evidence="5" type="ORF">H8K55_09590</name>
</gene>
<protein>
    <submittedName>
        <fullName evidence="5">VCBS repeat-containing protein</fullName>
    </submittedName>
</protein>
<accession>A0ABR6YB99</accession>
<dbReference type="PANTHER" id="PTHR46580:SF2">
    <property type="entry name" value="MAM DOMAIN-CONTAINING PROTEIN"/>
    <property type="match status" value="1"/>
</dbReference>
<keyword evidence="6" id="KW-1185">Reference proteome</keyword>
<dbReference type="Gene3D" id="2.130.10.130">
    <property type="entry name" value="Integrin alpha, N-terminal"/>
    <property type="match status" value="1"/>
</dbReference>
<dbReference type="InterPro" id="IPR028994">
    <property type="entry name" value="Integrin_alpha_N"/>
</dbReference>
<dbReference type="Proteomes" id="UP000624279">
    <property type="component" value="Unassembled WGS sequence"/>
</dbReference>
<name>A0ABR6YB99_9BURK</name>
<dbReference type="SUPFAM" id="SSF69318">
    <property type="entry name" value="Integrin alpha N-terminal domain"/>
    <property type="match status" value="2"/>
</dbReference>
<organism evidence="5 6">
    <name type="scientific">Undibacterium flavidum</name>
    <dbReference type="NCBI Taxonomy" id="2762297"/>
    <lineage>
        <taxon>Bacteria</taxon>
        <taxon>Pseudomonadati</taxon>
        <taxon>Pseudomonadota</taxon>
        <taxon>Betaproteobacteria</taxon>
        <taxon>Burkholderiales</taxon>
        <taxon>Oxalobacteraceae</taxon>
        <taxon>Undibacterium</taxon>
    </lineage>
</organism>
<dbReference type="PANTHER" id="PTHR46580">
    <property type="entry name" value="SENSOR KINASE-RELATED"/>
    <property type="match status" value="1"/>
</dbReference>
<dbReference type="Pfam" id="PF13517">
    <property type="entry name" value="FG-GAP_3"/>
    <property type="match status" value="2"/>
</dbReference>
<evidence type="ECO:0000256" key="3">
    <source>
        <dbReference type="ARBA" id="ARBA00022729"/>
    </source>
</evidence>
<comment type="caution">
    <text evidence="5">The sequence shown here is derived from an EMBL/GenBank/DDBJ whole genome shotgun (WGS) entry which is preliminary data.</text>
</comment>
<dbReference type="InterPro" id="IPR003284">
    <property type="entry name" value="Sal_SpvB"/>
</dbReference>
<dbReference type="Pfam" id="PF03534">
    <property type="entry name" value="SpvB"/>
    <property type="match status" value="1"/>
</dbReference>
<keyword evidence="3" id="KW-0732">Signal</keyword>
<sequence length="1353" mass="141681">MNTISTFGGHLNDFFSSRFSPKIIFSILFFSCSLTANSQVSITSGGTPSYSYSIVVPPGIGGMTPNIGLLYSGSSVNGPVGYGWTIQGISTISRCPANKLVDGVGRGVEFSVHDKLCLDGQRLIQTDANGAVVNAINTAPTLANPFQQNDSLGGTGLVREYRTEKDIYARIRAYGAAGGDAANGPAYFRVWTKSGQIFEYGVNANATSNALITPQGKTVVSSWAVSRISDTVGNFIDFEYVQRDLSSGSVPATGSNLGREWNLSEIRYTGNASQLPKNKIVFEYVERPLIADAVQDRAEAYHKGSKNLSVQLLSRVRTYINWIAGQSPKPANAVNVKTIKLTYDNGPITKRSRVKQITECAGASETVCLPPTTYNYSAGGGSSYMSNEVFKLSSLSTLTMDSTTGNYGVITGNFFGSGRTDILRWSDNPGENLLYRSEGDGSFYQMPVGSAPAKFNITDQNLFKSNGCYSAVTSDFNGDGLTDILRLSKLVSSTGTPCGITTNILYKSNGDGSFTPQEITGIDFSQAISKSIPKYGCIPGSGTNCEPGPVRGTTVTAGSNYYLIDVNNDGLLDIVTTILPSVYIPIDAPSTPLDSSCATQTCTRVFLGKITGGFEEKTDTNLKNRSVYADPAIGAYSYWSKPYTVDANGDGATDLIVNSGVWLSNGDGNFSSASTAQSGLSCANALDFNGDGRVDCLNIYSSLNDTNLYLADGISVDRKVTNFNLRSPGQELFDFNGQLVQNVGTVLIDMNGDGRTDILRWKDDPSQNAVYLSNGDGSFSLDASFNLTSTSNQLRKSDGTSNFIIGDFTGRGSPEILRLKSSPSATSDATKNLLFVKSDATPPDQLISVVSGTGLTTTLTWVPLSNSSSGTLGKRYTTDLGTSSKASYPIIDVTMPTYVVATTVSDSGVGTSKLTSEYSYSGLKVANDGRGWLGFRETRRQNMAPDGSNLTVFTRYLQSAYSGMASMTETRMGALNLSAPQVLSRSTFVYCDKTASVGAEATATSDVPCPTSARVQKPYLYSSKEEGTDITGNVLPSVTTTNTFNDSGDPTKIVVVTKGIDPALGSEQIFTKTSTNTYRTDNTAGDAWILGRLEKANVQNAVPNSLAGISTSAGNAPYAAATQGVVPTGSAVITLGACSSTTPTTSPVAATTSCTVKNTGQMAANSISYSTINGVTVTGPTGACAAGATCGTVTVKTNTAAGTYFGTVTIAPDVGSAMSLIINLVVAPAVTTTTLTSSPTNLLFGTINKGIEKTLPITISNVGTVAATGLNFALTAVSGSAGNFINDGSGTCTSSLAAGASCTLSITFEAYCTSGAVSYRATTSGSNFSSVVTNMSATTIASGVCATLRKTPK</sequence>
<dbReference type="EMBL" id="JACOGA010000008">
    <property type="protein sequence ID" value="MBC3873842.1"/>
    <property type="molecule type" value="Genomic_DNA"/>
</dbReference>
<evidence type="ECO:0000313" key="6">
    <source>
        <dbReference type="Proteomes" id="UP000624279"/>
    </source>
</evidence>
<evidence type="ECO:0000256" key="4">
    <source>
        <dbReference type="ARBA" id="ARBA00023026"/>
    </source>
</evidence>
<reference evidence="5 6" key="1">
    <citation type="submission" date="2020-08" db="EMBL/GenBank/DDBJ databases">
        <title>Novel species isolated from subtropical streams in China.</title>
        <authorList>
            <person name="Lu H."/>
        </authorList>
    </citation>
    <scope>NUCLEOTIDE SEQUENCE [LARGE SCALE GENOMIC DNA]</scope>
    <source>
        <strain evidence="5 6">LX15W</strain>
    </source>
</reference>
<dbReference type="InterPro" id="IPR013517">
    <property type="entry name" value="FG-GAP"/>
</dbReference>
<evidence type="ECO:0000313" key="5">
    <source>
        <dbReference type="EMBL" id="MBC3873842.1"/>
    </source>
</evidence>
<evidence type="ECO:0000256" key="2">
    <source>
        <dbReference type="ARBA" id="ARBA00022525"/>
    </source>
</evidence>
<keyword evidence="4" id="KW-0843">Virulence</keyword>